<comment type="catalytic activity">
    <reaction evidence="9">
        <text>prephenate + H(+) = 3-phenylpyruvate + CO2 + H2O</text>
        <dbReference type="Rhea" id="RHEA:21648"/>
        <dbReference type="ChEBI" id="CHEBI:15377"/>
        <dbReference type="ChEBI" id="CHEBI:15378"/>
        <dbReference type="ChEBI" id="CHEBI:16526"/>
        <dbReference type="ChEBI" id="CHEBI:18005"/>
        <dbReference type="ChEBI" id="CHEBI:29934"/>
        <dbReference type="EC" id="4.2.1.51"/>
    </reaction>
</comment>
<protein>
    <recommendedName>
        <fullName evidence="2">prephenate dehydratase</fullName>
        <ecNumber evidence="2">4.2.1.51</ecNumber>
    </recommendedName>
</protein>
<keyword evidence="8" id="KW-0456">Lyase</keyword>
<dbReference type="InterPro" id="IPR032675">
    <property type="entry name" value="LRR_dom_sf"/>
</dbReference>
<evidence type="ECO:0000256" key="4">
    <source>
        <dbReference type="ARBA" id="ARBA00022614"/>
    </source>
</evidence>
<dbReference type="InterPro" id="IPR002912">
    <property type="entry name" value="ACT_dom"/>
</dbReference>
<accession>R4X788</accession>
<dbReference type="EC" id="4.2.1.51" evidence="2"/>
<dbReference type="GO" id="GO:0004664">
    <property type="term" value="F:prephenate dehydratase activity"/>
    <property type="evidence" value="ECO:0007669"/>
    <property type="project" value="UniProtKB-EC"/>
</dbReference>
<dbReference type="Pfam" id="PF12799">
    <property type="entry name" value="LRR_4"/>
    <property type="match status" value="2"/>
</dbReference>
<dbReference type="CDD" id="cd13532">
    <property type="entry name" value="PBP2_PDT_like"/>
    <property type="match status" value="1"/>
</dbReference>
<evidence type="ECO:0000313" key="14">
    <source>
        <dbReference type="Proteomes" id="UP000013776"/>
    </source>
</evidence>
<sequence length="652" mass="72492">MPNAGTNRGTVAYLGPKGTFTYQAARQTFGEDVTYQPVPNLADILDAVKTGKAEHGVLPFENSSNGHVTPSLDLLRSLDIEALQVVGEVYLDVHQCLLSSTSLDRIKRLYSHPQAFGQCEEYLSTNLPGIERINVSSTGKAAQTAAEDSESAAIASSSSAEAVGIQILASDIEDNKNNTTRFLIFSHDPLEYDAKQTYKTLISFTVPHSRPGSLAQTLQRFSEASINLTSISSRPNVSKEVLGSGQKWVYVFFVELEGHAQDEKVAHALQQVKTTESAEQVTILGSFVDVRRTSPVARLRGGSGQEPTDEPNTAMKTIQRPNTRDEVSDDEAEDAEDVNEGRPTEIIEGEQISADEDILDDYPKDTDDIACLHSRVRSIVNLHLERFPRLKTLCLRQNAITKLQGLPSTLTELDLYDNLIGHMDGLDALHDLASLDLSFNKIKHIKQVNHMKHLTTLYLVQNKIGRIENLEGLSSLTMLELGANRIREIENLETLSNLEELWLGKNKITELKNLTSLPKLRILSIQSNRLTNITNLEGLADCLEELYISHNGLTELSGLAPLKKLRVLDISNNKITNLTHLAHLTDLEELWASNNLLESFDEIQTECKHLLKLDTVYFEGNPMQRKNATTYRNKVRLSVHAGIKQIDANMLR</sequence>
<feature type="compositionally biased region" description="Polar residues" evidence="10">
    <location>
        <begin position="310"/>
        <end position="321"/>
    </location>
</feature>
<proteinExistence type="predicted"/>
<gene>
    <name evidence="13" type="ORF">TAPDE_000868</name>
</gene>
<dbReference type="SMART" id="SM00364">
    <property type="entry name" value="LRR_BAC"/>
    <property type="match status" value="4"/>
</dbReference>
<dbReference type="EMBL" id="CAHR02000028">
    <property type="protein sequence ID" value="CCG81156.1"/>
    <property type="molecule type" value="Genomic_DNA"/>
</dbReference>
<dbReference type="Proteomes" id="UP000013776">
    <property type="component" value="Unassembled WGS sequence"/>
</dbReference>
<evidence type="ECO:0000256" key="10">
    <source>
        <dbReference type="SAM" id="MobiDB-lite"/>
    </source>
</evidence>
<evidence type="ECO:0000313" key="13">
    <source>
        <dbReference type="EMBL" id="CCG81156.1"/>
    </source>
</evidence>
<dbReference type="GO" id="GO:0009094">
    <property type="term" value="P:L-phenylalanine biosynthetic process"/>
    <property type="evidence" value="ECO:0007669"/>
    <property type="project" value="UniProtKB-KW"/>
</dbReference>
<dbReference type="Pfam" id="PF01842">
    <property type="entry name" value="ACT"/>
    <property type="match status" value="1"/>
</dbReference>
<dbReference type="InterPro" id="IPR001086">
    <property type="entry name" value="Preph_deHydtase"/>
</dbReference>
<dbReference type="Gene3D" id="3.80.10.10">
    <property type="entry name" value="Ribonuclease Inhibitor"/>
    <property type="match status" value="2"/>
</dbReference>
<keyword evidence="4" id="KW-0433">Leucine-rich repeat</keyword>
<dbReference type="Gene3D" id="3.40.190.10">
    <property type="entry name" value="Periplasmic binding protein-like II"/>
    <property type="match status" value="2"/>
</dbReference>
<keyword evidence="3" id="KW-0028">Amino-acid biosynthesis</keyword>
<dbReference type="InterPro" id="IPR025875">
    <property type="entry name" value="Leu-rich_rpt_4"/>
</dbReference>
<evidence type="ECO:0000259" key="12">
    <source>
        <dbReference type="PROSITE" id="PS51671"/>
    </source>
</evidence>
<dbReference type="OrthoDB" id="266138at2759"/>
<dbReference type="SMART" id="SM00369">
    <property type="entry name" value="LRR_TYP"/>
    <property type="match status" value="7"/>
</dbReference>
<dbReference type="PROSITE" id="PS51450">
    <property type="entry name" value="LRR"/>
    <property type="match status" value="8"/>
</dbReference>
<evidence type="ECO:0000256" key="7">
    <source>
        <dbReference type="ARBA" id="ARBA00023222"/>
    </source>
</evidence>
<dbReference type="InterPro" id="IPR003591">
    <property type="entry name" value="Leu-rich_rpt_typical-subtyp"/>
</dbReference>
<dbReference type="eggNOG" id="KOG0531">
    <property type="taxonomic scope" value="Eukaryota"/>
</dbReference>
<dbReference type="Gene3D" id="3.30.70.260">
    <property type="match status" value="1"/>
</dbReference>
<feature type="domain" description="ACT" evidence="12">
    <location>
        <begin position="202"/>
        <end position="286"/>
    </location>
</feature>
<dbReference type="eggNOG" id="KOG2797">
    <property type="taxonomic scope" value="Eukaryota"/>
</dbReference>
<dbReference type="SUPFAM" id="SSF53850">
    <property type="entry name" value="Periplasmic binding protein-like II"/>
    <property type="match status" value="1"/>
</dbReference>
<evidence type="ECO:0000256" key="9">
    <source>
        <dbReference type="ARBA" id="ARBA00047848"/>
    </source>
</evidence>
<dbReference type="InterPro" id="IPR001611">
    <property type="entry name" value="Leu-rich_rpt"/>
</dbReference>
<keyword evidence="5" id="KW-0677">Repeat</keyword>
<dbReference type="PANTHER" id="PTHR21022">
    <property type="entry name" value="PREPHENATE DEHYDRATASE P PROTEIN"/>
    <property type="match status" value="1"/>
</dbReference>
<evidence type="ECO:0000256" key="2">
    <source>
        <dbReference type="ARBA" id="ARBA00013147"/>
    </source>
</evidence>
<keyword evidence="14" id="KW-1185">Reference proteome</keyword>
<dbReference type="Pfam" id="PF13855">
    <property type="entry name" value="LRR_8"/>
    <property type="match status" value="1"/>
</dbReference>
<dbReference type="PROSITE" id="PS51171">
    <property type="entry name" value="PREPHENATE_DEHYDR_3"/>
    <property type="match status" value="1"/>
</dbReference>
<dbReference type="STRING" id="1097556.R4X788"/>
<name>R4X788_TAPDE</name>
<keyword evidence="7" id="KW-0584">Phenylalanine biosynthesis</keyword>
<evidence type="ECO:0000256" key="5">
    <source>
        <dbReference type="ARBA" id="ARBA00022737"/>
    </source>
</evidence>
<dbReference type="SUPFAM" id="SSF52058">
    <property type="entry name" value="L domain-like"/>
    <property type="match status" value="1"/>
</dbReference>
<dbReference type="PROSITE" id="PS51671">
    <property type="entry name" value="ACT"/>
    <property type="match status" value="1"/>
</dbReference>
<evidence type="ECO:0000256" key="1">
    <source>
        <dbReference type="ARBA" id="ARBA00004741"/>
    </source>
</evidence>
<dbReference type="FunFam" id="3.40.190.10:FF:000034">
    <property type="entry name" value="Chorismate mutase/prephenate dehydratase"/>
    <property type="match status" value="1"/>
</dbReference>
<dbReference type="GO" id="GO:0005737">
    <property type="term" value="C:cytoplasm"/>
    <property type="evidence" value="ECO:0007669"/>
    <property type="project" value="TreeGrafter"/>
</dbReference>
<keyword evidence="6" id="KW-0057">Aromatic amino acid biosynthesis</keyword>
<dbReference type="Pfam" id="PF00800">
    <property type="entry name" value="PDT"/>
    <property type="match status" value="1"/>
</dbReference>
<evidence type="ECO:0000256" key="3">
    <source>
        <dbReference type="ARBA" id="ARBA00022605"/>
    </source>
</evidence>
<dbReference type="AlphaFoldDB" id="R4X788"/>
<dbReference type="SUPFAM" id="SSF55021">
    <property type="entry name" value="ACT-like"/>
    <property type="match status" value="1"/>
</dbReference>
<evidence type="ECO:0000256" key="8">
    <source>
        <dbReference type="ARBA" id="ARBA00023239"/>
    </source>
</evidence>
<organism evidence="13 14">
    <name type="scientific">Taphrina deformans (strain PYCC 5710 / ATCC 11124 / CBS 356.35 / IMI 108563 / JCM 9778 / NBRC 8474)</name>
    <name type="common">Peach leaf curl fungus</name>
    <name type="synonym">Lalaria deformans</name>
    <dbReference type="NCBI Taxonomy" id="1097556"/>
    <lineage>
        <taxon>Eukaryota</taxon>
        <taxon>Fungi</taxon>
        <taxon>Dikarya</taxon>
        <taxon>Ascomycota</taxon>
        <taxon>Taphrinomycotina</taxon>
        <taxon>Taphrinomycetes</taxon>
        <taxon>Taphrinales</taxon>
        <taxon>Taphrinaceae</taxon>
        <taxon>Taphrina</taxon>
    </lineage>
</organism>
<evidence type="ECO:0000256" key="6">
    <source>
        <dbReference type="ARBA" id="ARBA00023141"/>
    </source>
</evidence>
<reference evidence="13 14" key="1">
    <citation type="journal article" date="2013" name="MBio">
        <title>Genome sequencing of the plant pathogen Taphrina deformans, the causal agent of peach leaf curl.</title>
        <authorList>
            <person name="Cisse O.H."/>
            <person name="Almeida J.M.G.C.F."/>
            <person name="Fonseca A."/>
            <person name="Kumar A.A."/>
            <person name="Salojaervi J."/>
            <person name="Overmyer K."/>
            <person name="Hauser P.M."/>
            <person name="Pagni M."/>
        </authorList>
    </citation>
    <scope>NUCLEOTIDE SEQUENCE [LARGE SCALE GENOMIC DNA]</scope>
    <source>
        <strain evidence="14">PYCC 5710 / ATCC 11124 / CBS 356.35 / IMI 108563 / JCM 9778 / NBRC 8474</strain>
    </source>
</reference>
<dbReference type="SMART" id="SM00365">
    <property type="entry name" value="LRR_SD22"/>
    <property type="match status" value="10"/>
</dbReference>
<dbReference type="NCBIfam" id="NF008865">
    <property type="entry name" value="PRK11898.1"/>
    <property type="match status" value="1"/>
</dbReference>
<feature type="compositionally biased region" description="Acidic residues" evidence="10">
    <location>
        <begin position="327"/>
        <end position="338"/>
    </location>
</feature>
<dbReference type="PANTHER" id="PTHR21022:SF19">
    <property type="entry name" value="PREPHENATE DEHYDRATASE-RELATED"/>
    <property type="match status" value="1"/>
</dbReference>
<feature type="region of interest" description="Disordered" evidence="10">
    <location>
        <begin position="295"/>
        <end position="344"/>
    </location>
</feature>
<comment type="caution">
    <text evidence="13">The sequence shown here is derived from an EMBL/GenBank/DDBJ whole genome shotgun (WGS) entry which is preliminary data.</text>
</comment>
<comment type="pathway">
    <text evidence="1">Amino-acid biosynthesis; L-phenylalanine biosynthesis; phenylpyruvate from prephenate: step 1/1.</text>
</comment>
<feature type="domain" description="Prephenate dehydratase" evidence="11">
    <location>
        <begin position="10"/>
        <end position="187"/>
    </location>
</feature>
<dbReference type="InterPro" id="IPR045865">
    <property type="entry name" value="ACT-like_dom_sf"/>
</dbReference>
<dbReference type="VEuPathDB" id="FungiDB:TAPDE_000868"/>
<evidence type="ECO:0000259" key="11">
    <source>
        <dbReference type="PROSITE" id="PS51171"/>
    </source>
</evidence>
<dbReference type="CDD" id="cd04905">
    <property type="entry name" value="ACT_CM-PDT"/>
    <property type="match status" value="1"/>
</dbReference>